<comment type="similarity">
    <text evidence="1">Belongs to the arylamine N-acetyltransferase family.</text>
</comment>
<feature type="non-terminal residue" evidence="2">
    <location>
        <position position="1"/>
    </location>
</feature>
<gene>
    <name evidence="2" type="ORF">OIDMADRAFT_137109</name>
</gene>
<evidence type="ECO:0000256" key="1">
    <source>
        <dbReference type="ARBA" id="ARBA00006547"/>
    </source>
</evidence>
<dbReference type="HOGENOM" id="CLU_049918_2_0_1"/>
<dbReference type="OrthoDB" id="10260017at2759"/>
<dbReference type="Proteomes" id="UP000054321">
    <property type="component" value="Unassembled WGS sequence"/>
</dbReference>
<sequence length="272" mass="30718">LEYLTVVHIHQISTVPYENLILRYSKEQAVSLIPQHLYDKIVTNARGRGGYCMENSIVLRALGFQVYMAGARNRSRVNGIPRGNYSGWVHIINIVALPEGTKYMLDVGFGGGGPTKPLPLISGHVEQNLGTQEIRLVHGNIPEQTNKSQKLWIYAYRNGKDEEWNSFYCFPELEFLAADFEIMNFYTSTAHTAVNFQTRTVLVVRFLRAEQRIVGKVMLFNGEVKRNMGGKSSIIKVCGTEKERVGTIREYFGIILTDQGKESVKGKNVELV</sequence>
<dbReference type="EMBL" id="KN832892">
    <property type="protein sequence ID" value="KIM93857.1"/>
    <property type="molecule type" value="Genomic_DNA"/>
</dbReference>
<name>A0A0C3CVW9_OIDMZ</name>
<dbReference type="InterPro" id="IPR053710">
    <property type="entry name" value="Arylamine_NAT_domain_sf"/>
</dbReference>
<reference evidence="3" key="2">
    <citation type="submission" date="2015-01" db="EMBL/GenBank/DDBJ databases">
        <title>Evolutionary Origins and Diversification of the Mycorrhizal Mutualists.</title>
        <authorList>
            <consortium name="DOE Joint Genome Institute"/>
            <consortium name="Mycorrhizal Genomics Consortium"/>
            <person name="Kohler A."/>
            <person name="Kuo A."/>
            <person name="Nagy L.G."/>
            <person name="Floudas D."/>
            <person name="Copeland A."/>
            <person name="Barry K.W."/>
            <person name="Cichocki N."/>
            <person name="Veneault-Fourrey C."/>
            <person name="LaButti K."/>
            <person name="Lindquist E.A."/>
            <person name="Lipzen A."/>
            <person name="Lundell T."/>
            <person name="Morin E."/>
            <person name="Murat C."/>
            <person name="Riley R."/>
            <person name="Ohm R."/>
            <person name="Sun H."/>
            <person name="Tunlid A."/>
            <person name="Henrissat B."/>
            <person name="Grigoriev I.V."/>
            <person name="Hibbett D.S."/>
            <person name="Martin F."/>
        </authorList>
    </citation>
    <scope>NUCLEOTIDE SEQUENCE [LARGE SCALE GENOMIC DNA]</scope>
    <source>
        <strain evidence="3">Zn</strain>
    </source>
</reference>
<dbReference type="Pfam" id="PF00797">
    <property type="entry name" value="Acetyltransf_2"/>
    <property type="match status" value="1"/>
</dbReference>
<proteinExistence type="inferred from homology"/>
<dbReference type="InterPro" id="IPR001447">
    <property type="entry name" value="Arylamine_N-AcTrfase"/>
</dbReference>
<protein>
    <submittedName>
        <fullName evidence="2">Uncharacterized protein</fullName>
    </submittedName>
</protein>
<dbReference type="PANTHER" id="PTHR11786">
    <property type="entry name" value="N-HYDROXYARYLAMINE O-ACETYLTRANSFERASE"/>
    <property type="match status" value="1"/>
</dbReference>
<dbReference type="Gene3D" id="3.30.2140.20">
    <property type="match status" value="1"/>
</dbReference>
<keyword evidence="3" id="KW-1185">Reference proteome</keyword>
<dbReference type="InterPro" id="IPR038765">
    <property type="entry name" value="Papain-like_cys_pep_sf"/>
</dbReference>
<dbReference type="STRING" id="913774.A0A0C3CVW9"/>
<dbReference type="SUPFAM" id="SSF54001">
    <property type="entry name" value="Cysteine proteinases"/>
    <property type="match status" value="1"/>
</dbReference>
<evidence type="ECO:0000313" key="2">
    <source>
        <dbReference type="EMBL" id="KIM93857.1"/>
    </source>
</evidence>
<dbReference type="PANTHER" id="PTHR11786:SF0">
    <property type="entry name" value="ARYLAMINE N-ACETYLTRANSFERASE 4-RELATED"/>
    <property type="match status" value="1"/>
</dbReference>
<dbReference type="GO" id="GO:0016407">
    <property type="term" value="F:acetyltransferase activity"/>
    <property type="evidence" value="ECO:0007669"/>
    <property type="project" value="InterPro"/>
</dbReference>
<evidence type="ECO:0000313" key="3">
    <source>
        <dbReference type="Proteomes" id="UP000054321"/>
    </source>
</evidence>
<dbReference type="InParanoid" id="A0A0C3CVW9"/>
<dbReference type="AlphaFoldDB" id="A0A0C3CVW9"/>
<reference evidence="2 3" key="1">
    <citation type="submission" date="2014-04" db="EMBL/GenBank/DDBJ databases">
        <authorList>
            <consortium name="DOE Joint Genome Institute"/>
            <person name="Kuo A."/>
            <person name="Martino E."/>
            <person name="Perotto S."/>
            <person name="Kohler A."/>
            <person name="Nagy L.G."/>
            <person name="Floudas D."/>
            <person name="Copeland A."/>
            <person name="Barry K.W."/>
            <person name="Cichocki N."/>
            <person name="Veneault-Fourrey C."/>
            <person name="LaButti K."/>
            <person name="Lindquist E.A."/>
            <person name="Lipzen A."/>
            <person name="Lundell T."/>
            <person name="Morin E."/>
            <person name="Murat C."/>
            <person name="Sun H."/>
            <person name="Tunlid A."/>
            <person name="Henrissat B."/>
            <person name="Grigoriev I.V."/>
            <person name="Hibbett D.S."/>
            <person name="Martin F."/>
            <person name="Nordberg H.P."/>
            <person name="Cantor M.N."/>
            <person name="Hua S.X."/>
        </authorList>
    </citation>
    <scope>NUCLEOTIDE SEQUENCE [LARGE SCALE GENOMIC DNA]</scope>
    <source>
        <strain evidence="2 3">Zn</strain>
    </source>
</reference>
<organism evidence="2 3">
    <name type="scientific">Oidiodendron maius (strain Zn)</name>
    <dbReference type="NCBI Taxonomy" id="913774"/>
    <lineage>
        <taxon>Eukaryota</taxon>
        <taxon>Fungi</taxon>
        <taxon>Dikarya</taxon>
        <taxon>Ascomycota</taxon>
        <taxon>Pezizomycotina</taxon>
        <taxon>Leotiomycetes</taxon>
        <taxon>Leotiomycetes incertae sedis</taxon>
        <taxon>Myxotrichaceae</taxon>
        <taxon>Oidiodendron</taxon>
    </lineage>
</organism>
<accession>A0A0C3CVW9</accession>